<dbReference type="WBParaSite" id="nRc.2.0.1.t00794-RA">
    <property type="protein sequence ID" value="nRc.2.0.1.t00794-RA"/>
    <property type="gene ID" value="nRc.2.0.1.g00794"/>
</dbReference>
<name>A0A915HH84_ROMCU</name>
<evidence type="ECO:0000313" key="2">
    <source>
        <dbReference type="Proteomes" id="UP000887565"/>
    </source>
</evidence>
<protein>
    <submittedName>
        <fullName evidence="3">Uncharacterized protein</fullName>
    </submittedName>
</protein>
<proteinExistence type="predicted"/>
<keyword evidence="2" id="KW-1185">Reference proteome</keyword>
<feature type="region of interest" description="Disordered" evidence="1">
    <location>
        <begin position="1"/>
        <end position="22"/>
    </location>
</feature>
<evidence type="ECO:0000256" key="1">
    <source>
        <dbReference type="SAM" id="MobiDB-lite"/>
    </source>
</evidence>
<dbReference type="AlphaFoldDB" id="A0A915HH84"/>
<sequence>MILRDVDNDTLPPEAHNDPSGLTVNVHTAAADKFSLEEQLQHQCGDSFNSIQTIASQHMEKLKKHYKSNSCPKIGFVDYDSIFLHHEFFR</sequence>
<evidence type="ECO:0000313" key="3">
    <source>
        <dbReference type="WBParaSite" id="nRc.2.0.1.t00794-RA"/>
    </source>
</evidence>
<organism evidence="2 3">
    <name type="scientific">Romanomermis culicivorax</name>
    <name type="common">Nematode worm</name>
    <dbReference type="NCBI Taxonomy" id="13658"/>
    <lineage>
        <taxon>Eukaryota</taxon>
        <taxon>Metazoa</taxon>
        <taxon>Ecdysozoa</taxon>
        <taxon>Nematoda</taxon>
        <taxon>Enoplea</taxon>
        <taxon>Dorylaimia</taxon>
        <taxon>Mermithida</taxon>
        <taxon>Mermithoidea</taxon>
        <taxon>Mermithidae</taxon>
        <taxon>Romanomermis</taxon>
    </lineage>
</organism>
<dbReference type="Proteomes" id="UP000887565">
    <property type="component" value="Unplaced"/>
</dbReference>
<reference evidence="3" key="1">
    <citation type="submission" date="2022-11" db="UniProtKB">
        <authorList>
            <consortium name="WormBaseParasite"/>
        </authorList>
    </citation>
    <scope>IDENTIFICATION</scope>
</reference>
<accession>A0A915HH84</accession>